<sequence length="117" mass="13157">MVQQLEDENKGIYDDPNKTFVDLSMKSGLYITEIVKRLFNSDVLKASFPDDGARIKHILENQVYGFAPSQIIFNIATSFIFGGLDDAISRDHFVCADTTPYAKDGTLQELIDEKFGE</sequence>
<gene>
    <name evidence="1" type="ORF">Hs20B_03660</name>
</gene>
<reference evidence="1 2" key="1">
    <citation type="submission" date="2020-02" db="EMBL/GenBank/DDBJ databases">
        <title>Draft genome sequence of Lactococcus sp. Hs20B0-1.</title>
        <authorList>
            <person name="Noda S."/>
            <person name="Yuki M."/>
            <person name="Ohkuma M."/>
        </authorList>
    </citation>
    <scope>NUCLEOTIDE SEQUENCE [LARGE SCALE GENOMIC DNA]</scope>
    <source>
        <strain evidence="1 2">Hs20B0-1</strain>
    </source>
</reference>
<organism evidence="1 2">
    <name type="scientific">Pseudolactococcus insecticola</name>
    <dbReference type="NCBI Taxonomy" id="2709158"/>
    <lineage>
        <taxon>Bacteria</taxon>
        <taxon>Bacillati</taxon>
        <taxon>Bacillota</taxon>
        <taxon>Bacilli</taxon>
        <taxon>Lactobacillales</taxon>
        <taxon>Streptococcaceae</taxon>
        <taxon>Pseudolactococcus</taxon>
    </lineage>
</organism>
<accession>A0A6A0B632</accession>
<dbReference type="Proteomes" id="UP000475928">
    <property type="component" value="Unassembled WGS sequence"/>
</dbReference>
<protein>
    <submittedName>
        <fullName evidence="1">Uncharacterized protein</fullName>
    </submittedName>
</protein>
<name>A0A6A0B632_9LACT</name>
<keyword evidence="2" id="KW-1185">Reference proteome</keyword>
<evidence type="ECO:0000313" key="1">
    <source>
        <dbReference type="EMBL" id="GFH39968.1"/>
    </source>
</evidence>
<dbReference type="EMBL" id="BLLH01000001">
    <property type="protein sequence ID" value="GFH39968.1"/>
    <property type="molecule type" value="Genomic_DNA"/>
</dbReference>
<proteinExistence type="predicted"/>
<dbReference type="AlphaFoldDB" id="A0A6A0B632"/>
<evidence type="ECO:0000313" key="2">
    <source>
        <dbReference type="Proteomes" id="UP000475928"/>
    </source>
</evidence>
<comment type="caution">
    <text evidence="1">The sequence shown here is derived from an EMBL/GenBank/DDBJ whole genome shotgun (WGS) entry which is preliminary data.</text>
</comment>